<evidence type="ECO:0000313" key="3">
    <source>
        <dbReference type="EMBL" id="QJB68927.1"/>
    </source>
</evidence>
<dbReference type="Pfam" id="PF00795">
    <property type="entry name" value="CN_hydrolase"/>
    <property type="match status" value="1"/>
</dbReference>
<dbReference type="PANTHER" id="PTHR23088:SF27">
    <property type="entry name" value="DEAMINATED GLUTATHIONE AMIDASE"/>
    <property type="match status" value="1"/>
</dbReference>
<dbReference type="InterPro" id="IPR036526">
    <property type="entry name" value="C-N_Hydrolase_sf"/>
</dbReference>
<dbReference type="EMBL" id="CP051217">
    <property type="protein sequence ID" value="QJB68927.1"/>
    <property type="molecule type" value="Genomic_DNA"/>
</dbReference>
<dbReference type="InterPro" id="IPR045254">
    <property type="entry name" value="Nit1/2_C-N_Hydrolase"/>
</dbReference>
<keyword evidence="1 3" id="KW-0378">Hydrolase</keyword>
<feature type="domain" description="CN hydrolase" evidence="2">
    <location>
        <begin position="3"/>
        <end position="251"/>
    </location>
</feature>
<dbReference type="Proteomes" id="UP000501600">
    <property type="component" value="Chromosome"/>
</dbReference>
<name>A0A6H2DLB2_9SPHN</name>
<dbReference type="Gene3D" id="3.60.110.10">
    <property type="entry name" value="Carbon-nitrogen hydrolase"/>
    <property type="match status" value="1"/>
</dbReference>
<evidence type="ECO:0000313" key="4">
    <source>
        <dbReference type="Proteomes" id="UP000501600"/>
    </source>
</evidence>
<organism evidence="3 4">
    <name type="scientific">Parasphingorhabdus halotolerans</name>
    <dbReference type="NCBI Taxonomy" id="2725558"/>
    <lineage>
        <taxon>Bacteria</taxon>
        <taxon>Pseudomonadati</taxon>
        <taxon>Pseudomonadota</taxon>
        <taxon>Alphaproteobacteria</taxon>
        <taxon>Sphingomonadales</taxon>
        <taxon>Sphingomonadaceae</taxon>
        <taxon>Parasphingorhabdus</taxon>
    </lineage>
</organism>
<keyword evidence="4" id="KW-1185">Reference proteome</keyword>
<accession>A0A6H2DLB2</accession>
<evidence type="ECO:0000259" key="2">
    <source>
        <dbReference type="PROSITE" id="PS50263"/>
    </source>
</evidence>
<dbReference type="InterPro" id="IPR003010">
    <property type="entry name" value="C-N_Hydrolase"/>
</dbReference>
<dbReference type="KEGG" id="phao:HF685_06265"/>
<dbReference type="PANTHER" id="PTHR23088">
    <property type="entry name" value="NITRILASE-RELATED"/>
    <property type="match status" value="1"/>
</dbReference>
<gene>
    <name evidence="3" type="ORF">HF685_06265</name>
</gene>
<reference evidence="3 4" key="1">
    <citation type="submission" date="2020-04" db="EMBL/GenBank/DDBJ databases">
        <title>Genome sequence for Sphingorhabdus sp. strain M1.</title>
        <authorList>
            <person name="Park S.-J."/>
        </authorList>
    </citation>
    <scope>NUCLEOTIDE SEQUENCE [LARGE SCALE GENOMIC DNA]</scope>
    <source>
        <strain evidence="3 4">JK6</strain>
    </source>
</reference>
<dbReference type="AlphaFoldDB" id="A0A6H2DLB2"/>
<dbReference type="SUPFAM" id="SSF56317">
    <property type="entry name" value="Carbon-nitrogen hydrolase"/>
    <property type="match status" value="1"/>
</dbReference>
<dbReference type="GO" id="GO:0016811">
    <property type="term" value="F:hydrolase activity, acting on carbon-nitrogen (but not peptide) bonds, in linear amides"/>
    <property type="evidence" value="ECO:0007669"/>
    <property type="project" value="InterPro"/>
</dbReference>
<protein>
    <submittedName>
        <fullName evidence="3">Carbon-nitrogen hydrolase family protein</fullName>
    </submittedName>
</protein>
<dbReference type="CDD" id="cd07572">
    <property type="entry name" value="nit"/>
    <property type="match status" value="1"/>
</dbReference>
<evidence type="ECO:0000256" key="1">
    <source>
        <dbReference type="ARBA" id="ARBA00022801"/>
    </source>
</evidence>
<sequence length="277" mass="29734">MLKNIALAQMRSGIDPAANAATLVEYITEAASKNADIIFTPEMSGLLDRDRARAAQNIVREEDELVLARAREAASQHDIWVALGSLAIQSPTSDKWLNRSFLISPTGEIVARYDKIHLFDVDLDGGESWRESAAYEAGGKAIIVPVGQALLGLSICYDVRFASLYTALTDAGANILAVPAAFTVPTGKAHWKTLLRARAIEAGAFVVAAAQSGKHEDGRETYGHSSIIDPWGRVLLDMKDNLGVGICEIDLAAVAEVRGRVPAVANRRGFVLGENPQ</sequence>
<proteinExistence type="predicted"/>
<dbReference type="PROSITE" id="PS50263">
    <property type="entry name" value="CN_HYDROLASE"/>
    <property type="match status" value="1"/>
</dbReference>